<keyword evidence="1" id="KW-0812">Transmembrane</keyword>
<protein>
    <submittedName>
        <fullName evidence="3">Pathogen-associated molecular patterns-induced protein A70-like</fullName>
    </submittedName>
</protein>
<accession>A0ABD1H7Z4</accession>
<reference evidence="3 4" key="1">
    <citation type="submission" date="2024-06" db="EMBL/GenBank/DDBJ databases">
        <title>A chromosome level genome sequence of Diviner's sage (Salvia divinorum).</title>
        <authorList>
            <person name="Ford S.A."/>
            <person name="Ro D.-K."/>
            <person name="Ness R.W."/>
            <person name="Phillips M.A."/>
        </authorList>
    </citation>
    <scope>NUCLEOTIDE SEQUENCE [LARGE SCALE GENOMIC DNA]</scope>
    <source>
        <strain evidence="3">SAF-2024a</strain>
        <tissue evidence="3">Leaf</tissue>
    </source>
</reference>
<comment type="caution">
    <text evidence="3">The sequence shown here is derived from an EMBL/GenBank/DDBJ whole genome shotgun (WGS) entry which is preliminary data.</text>
</comment>
<dbReference type="InterPro" id="IPR008480">
    <property type="entry name" value="DUF761_pln"/>
</dbReference>
<feature type="domain" description="DUF4408" evidence="2">
    <location>
        <begin position="13"/>
        <end position="44"/>
    </location>
</feature>
<dbReference type="InterPro" id="IPR025520">
    <property type="entry name" value="DUF4408"/>
</dbReference>
<dbReference type="Pfam" id="PF14364">
    <property type="entry name" value="DUF4408"/>
    <property type="match status" value="1"/>
</dbReference>
<dbReference type="PANTHER" id="PTHR33098">
    <property type="entry name" value="COTTON FIBER (DUF761)"/>
    <property type="match status" value="1"/>
</dbReference>
<dbReference type="EMBL" id="JBEAFC010000006">
    <property type="protein sequence ID" value="KAL1552347.1"/>
    <property type="molecule type" value="Genomic_DNA"/>
</dbReference>
<name>A0ABD1H7Z4_SALDI</name>
<dbReference type="PANTHER" id="PTHR33098:SF53">
    <property type="entry name" value="OS05G0540900 PROTEIN"/>
    <property type="match status" value="1"/>
</dbReference>
<dbReference type="Proteomes" id="UP001567538">
    <property type="component" value="Unassembled WGS sequence"/>
</dbReference>
<evidence type="ECO:0000259" key="2">
    <source>
        <dbReference type="Pfam" id="PF14364"/>
    </source>
</evidence>
<organism evidence="3 4">
    <name type="scientific">Salvia divinorum</name>
    <name type="common">Maria pastora</name>
    <name type="synonym">Diviner's sage</name>
    <dbReference type="NCBI Taxonomy" id="28513"/>
    <lineage>
        <taxon>Eukaryota</taxon>
        <taxon>Viridiplantae</taxon>
        <taxon>Streptophyta</taxon>
        <taxon>Embryophyta</taxon>
        <taxon>Tracheophyta</taxon>
        <taxon>Spermatophyta</taxon>
        <taxon>Magnoliopsida</taxon>
        <taxon>eudicotyledons</taxon>
        <taxon>Gunneridae</taxon>
        <taxon>Pentapetalae</taxon>
        <taxon>asterids</taxon>
        <taxon>lamiids</taxon>
        <taxon>Lamiales</taxon>
        <taxon>Lamiaceae</taxon>
        <taxon>Nepetoideae</taxon>
        <taxon>Mentheae</taxon>
        <taxon>Salviinae</taxon>
        <taxon>Salvia</taxon>
        <taxon>Salvia subgen. Calosphace</taxon>
    </lineage>
</organism>
<proteinExistence type="predicted"/>
<sequence>MLEDSASAIQSSSLWASMNSWLTPTVLFLLLNLMIATIAFTSTFSHHQKQPNPQNAPPSVTRSPSLLHRIKSINLLSSPPPQDSSLHHKQIPDSDTHFAAHYFFPNPQECEETPTHAAAHESPPHLAAGRETEAHFDFEEKPPIFADFEDAREGERENLEMSMDEVYSQLKDSSHFNRTKSDTKPTAGEIPAKLAAKMRKSASVKSAFNHFEEGDIVEARRPETVREGRAAASDEGGVDAKADDFINRFKQQLKLQRLDSIIRYKDMIGRGR</sequence>
<dbReference type="AlphaFoldDB" id="A0ABD1H7Z4"/>
<keyword evidence="1" id="KW-0472">Membrane</keyword>
<keyword evidence="1" id="KW-1133">Transmembrane helix</keyword>
<dbReference type="Pfam" id="PF05553">
    <property type="entry name" value="DUF761"/>
    <property type="match status" value="1"/>
</dbReference>
<evidence type="ECO:0000256" key="1">
    <source>
        <dbReference type="SAM" id="Phobius"/>
    </source>
</evidence>
<evidence type="ECO:0000313" key="3">
    <source>
        <dbReference type="EMBL" id="KAL1552347.1"/>
    </source>
</evidence>
<evidence type="ECO:0000313" key="4">
    <source>
        <dbReference type="Proteomes" id="UP001567538"/>
    </source>
</evidence>
<gene>
    <name evidence="3" type="ORF">AAHA92_13153</name>
</gene>
<feature type="transmembrane region" description="Helical" evidence="1">
    <location>
        <begin position="20"/>
        <end position="40"/>
    </location>
</feature>
<keyword evidence="4" id="KW-1185">Reference proteome</keyword>